<dbReference type="HOGENOM" id="CLU_1056911_0_0_9"/>
<dbReference type="EMBL" id="CP002360">
    <property type="protein sequence ID" value="AEE97605.1"/>
    <property type="molecule type" value="Genomic_DNA"/>
</dbReference>
<proteinExistence type="predicted"/>
<reference evidence="3" key="1">
    <citation type="submission" date="2010-11" db="EMBL/GenBank/DDBJ databases">
        <title>The complete genome of Mahella australiensis DSM 15567.</title>
        <authorList>
            <consortium name="US DOE Joint Genome Institute (JGI-PGF)"/>
            <person name="Lucas S."/>
            <person name="Copeland A."/>
            <person name="Lapidus A."/>
            <person name="Bruce D."/>
            <person name="Goodwin L."/>
            <person name="Pitluck S."/>
            <person name="Kyrpides N."/>
            <person name="Mavromatis K."/>
            <person name="Pagani I."/>
            <person name="Ivanova N."/>
            <person name="Teshima H."/>
            <person name="Brettin T."/>
            <person name="Detter J.C."/>
            <person name="Han C."/>
            <person name="Tapia R."/>
            <person name="Land M."/>
            <person name="Hauser L."/>
            <person name="Markowitz V."/>
            <person name="Cheng J.-F."/>
            <person name="Hugenholtz P."/>
            <person name="Woyke T."/>
            <person name="Wu D."/>
            <person name="Spring S."/>
            <person name="Pukall R."/>
            <person name="Steenblock K."/>
            <person name="Schneider S."/>
            <person name="Klenk H.-P."/>
            <person name="Eisen J.A."/>
        </authorList>
    </citation>
    <scope>NUCLEOTIDE SEQUENCE [LARGE SCALE GENOMIC DNA]</scope>
    <source>
        <strain evidence="3">DSM 15567 / CIP 107919 / 50-1 BON</strain>
    </source>
</reference>
<evidence type="ECO:0000313" key="3">
    <source>
        <dbReference type="Proteomes" id="UP000008457"/>
    </source>
</evidence>
<dbReference type="KEGG" id="mas:Mahau_2444"/>
<feature type="region of interest" description="Disordered" evidence="1">
    <location>
        <begin position="223"/>
        <end position="263"/>
    </location>
</feature>
<gene>
    <name evidence="2" type="ordered locus">Mahau_2444</name>
</gene>
<evidence type="ECO:0000313" key="2">
    <source>
        <dbReference type="EMBL" id="AEE97605.1"/>
    </source>
</evidence>
<feature type="compositionally biased region" description="Basic and acidic residues" evidence="1">
    <location>
        <begin position="64"/>
        <end position="77"/>
    </location>
</feature>
<name>F3ZWY3_MAHA5</name>
<reference evidence="2 3" key="2">
    <citation type="journal article" date="2011" name="Stand. Genomic Sci.">
        <title>Complete genome sequence of Mahella australiensis type strain (50-1 BON).</title>
        <authorList>
            <person name="Sikorski J."/>
            <person name="Teshima H."/>
            <person name="Nolan M."/>
            <person name="Lucas S."/>
            <person name="Hammon N."/>
            <person name="Deshpande S."/>
            <person name="Cheng J.F."/>
            <person name="Pitluck S."/>
            <person name="Liolios K."/>
            <person name="Pagani I."/>
            <person name="Ivanova N."/>
            <person name="Huntemann M."/>
            <person name="Mavromatis K."/>
            <person name="Ovchinikova G."/>
            <person name="Pati A."/>
            <person name="Tapia R."/>
            <person name="Han C."/>
            <person name="Goodwin L."/>
            <person name="Chen A."/>
            <person name="Palaniappan K."/>
            <person name="Land M."/>
            <person name="Hauser L."/>
            <person name="Ngatchou-Djao O.D."/>
            <person name="Rohde M."/>
            <person name="Pukall R."/>
            <person name="Spring S."/>
            <person name="Abt B."/>
            <person name="Goker M."/>
            <person name="Detter J.C."/>
            <person name="Woyke T."/>
            <person name="Bristow J."/>
            <person name="Markowitz V."/>
            <person name="Hugenholtz P."/>
            <person name="Eisen J.A."/>
            <person name="Kyrpides N.C."/>
            <person name="Klenk H.P."/>
            <person name="Lapidus A."/>
        </authorList>
    </citation>
    <scope>NUCLEOTIDE SEQUENCE [LARGE SCALE GENOMIC DNA]</scope>
    <source>
        <strain evidence="3">DSM 15567 / CIP 107919 / 50-1 BON</strain>
    </source>
</reference>
<keyword evidence="3" id="KW-1185">Reference proteome</keyword>
<accession>F3ZWY3</accession>
<dbReference type="AlphaFoldDB" id="F3ZWY3"/>
<evidence type="ECO:0000256" key="1">
    <source>
        <dbReference type="SAM" id="MobiDB-lite"/>
    </source>
</evidence>
<dbReference type="Proteomes" id="UP000008457">
    <property type="component" value="Chromosome"/>
</dbReference>
<dbReference type="RefSeq" id="WP_013782031.1">
    <property type="nucleotide sequence ID" value="NC_015520.1"/>
</dbReference>
<protein>
    <submittedName>
        <fullName evidence="2">Uncharacterized protein</fullName>
    </submittedName>
</protein>
<organism evidence="2 3">
    <name type="scientific">Mahella australiensis (strain DSM 15567 / CIP 107919 / 50-1 BON)</name>
    <dbReference type="NCBI Taxonomy" id="697281"/>
    <lineage>
        <taxon>Bacteria</taxon>
        <taxon>Bacillati</taxon>
        <taxon>Bacillota</taxon>
        <taxon>Clostridia</taxon>
        <taxon>Thermoanaerobacterales</taxon>
        <taxon>Thermoanaerobacterales Family IV. Incertae Sedis</taxon>
        <taxon>Mahella</taxon>
    </lineage>
</organism>
<sequence length="263" mass="30900">MNKSGRNMIDDEVKEAVRKRFYSGDTNISVLSEEFNLSRNTVRGIVKNDPVRYERTIACVRQKNADREKKRKNEAAKRCRQQRRGKDQDERSRTICEYFWRMKCVDDDYGRYSEYKTAERFGISLQDVVETLRTDPRYSELEKYREEVIEKKMLELQEQNAVSMSKRTCLSPEQAVMLNRNAYDLSQDGKRFTYSLKKWAVRPADLPQSISASWINLAKEAKDKTKAEEWNSETEQQAIGNDDKPVPPGGGKKKKKKHRHKKK</sequence>
<feature type="region of interest" description="Disordered" evidence="1">
    <location>
        <begin position="64"/>
        <end position="86"/>
    </location>
</feature>
<feature type="compositionally biased region" description="Basic residues" evidence="1">
    <location>
        <begin position="251"/>
        <end position="263"/>
    </location>
</feature>